<dbReference type="InterPro" id="IPR005097">
    <property type="entry name" value="Sacchrp_dh_NADP-bd"/>
</dbReference>
<dbReference type="Proteomes" id="UP001229346">
    <property type="component" value="Unassembled WGS sequence"/>
</dbReference>
<dbReference type="EMBL" id="JAUSSU010000005">
    <property type="protein sequence ID" value="MDQ0113350.1"/>
    <property type="molecule type" value="Genomic_DNA"/>
</dbReference>
<sequence>MRDCILVIGGYGHVGRTICKKLGELYPGRVYAAGRSWDRADAFCRTTDGKVLPLAFDIALGLDPHLVDQVKLVVMCLDQANAAFLHFCLEHSIHYVDVSASYSFLEQAERLHSEARTNRATAVLSVGLAPGMSNLLARHTKQHLDVADEIDISILLGMGDRHGKAAIEWTVDNLGTSFHVVSKGRTAEVRSFTDGKKTNMGASLGERTAYRFNFSDQHALPHTLGVSSVSTRLCFDSRAITRLLALLRKAGLFTLLRLKPVRSAAVWLFGQLRFGTDVFAVKIDAWGKRGQKTMRVESLVQGNNEADMTAKVTASVADIVYRTELPHGVYHIDQLFDLDTIIQPLGLQIVTIETEIP</sequence>
<protein>
    <submittedName>
        <fullName evidence="2">Saccharopine dehydrogenase-like NADP-dependent oxidoreductase</fullName>
    </submittedName>
</protein>
<feature type="domain" description="Saccharopine dehydrogenase NADP binding" evidence="1">
    <location>
        <begin position="5"/>
        <end position="123"/>
    </location>
</feature>
<dbReference type="Pfam" id="PF03435">
    <property type="entry name" value="Sacchrp_dh_NADP"/>
    <property type="match status" value="1"/>
</dbReference>
<dbReference type="SUPFAM" id="SSF51735">
    <property type="entry name" value="NAD(P)-binding Rossmann-fold domains"/>
    <property type="match status" value="1"/>
</dbReference>
<dbReference type="Gene3D" id="3.30.360.10">
    <property type="entry name" value="Dihydrodipicolinate Reductase, domain 2"/>
    <property type="match status" value="1"/>
</dbReference>
<comment type="caution">
    <text evidence="2">The sequence shown here is derived from an EMBL/GenBank/DDBJ whole genome shotgun (WGS) entry which is preliminary data.</text>
</comment>
<name>A0ABT9U3S5_PAEHA</name>
<gene>
    <name evidence="2" type="ORF">J2T15_002791</name>
</gene>
<evidence type="ECO:0000313" key="2">
    <source>
        <dbReference type="EMBL" id="MDQ0113350.1"/>
    </source>
</evidence>
<reference evidence="2 3" key="1">
    <citation type="submission" date="2023-07" db="EMBL/GenBank/DDBJ databases">
        <title>Sorghum-associated microbial communities from plants grown in Nebraska, USA.</title>
        <authorList>
            <person name="Schachtman D."/>
        </authorList>
    </citation>
    <scope>NUCLEOTIDE SEQUENCE [LARGE SCALE GENOMIC DNA]</scope>
    <source>
        <strain evidence="2 3">CC482</strain>
    </source>
</reference>
<evidence type="ECO:0000313" key="3">
    <source>
        <dbReference type="Proteomes" id="UP001229346"/>
    </source>
</evidence>
<dbReference type="PANTHER" id="PTHR43796:SF2">
    <property type="entry name" value="CARBOXYNORSPERMIDINE SYNTHASE"/>
    <property type="match status" value="1"/>
</dbReference>
<dbReference type="Gene3D" id="3.40.50.720">
    <property type="entry name" value="NAD(P)-binding Rossmann-like Domain"/>
    <property type="match status" value="1"/>
</dbReference>
<evidence type="ECO:0000259" key="1">
    <source>
        <dbReference type="Pfam" id="PF03435"/>
    </source>
</evidence>
<proteinExistence type="predicted"/>
<organism evidence="2 3">
    <name type="scientific">Paenibacillus harenae</name>
    <dbReference type="NCBI Taxonomy" id="306543"/>
    <lineage>
        <taxon>Bacteria</taxon>
        <taxon>Bacillati</taxon>
        <taxon>Bacillota</taxon>
        <taxon>Bacilli</taxon>
        <taxon>Bacillales</taxon>
        <taxon>Paenibacillaceae</taxon>
        <taxon>Paenibacillus</taxon>
    </lineage>
</organism>
<dbReference type="PANTHER" id="PTHR43796">
    <property type="entry name" value="CARBOXYNORSPERMIDINE SYNTHASE"/>
    <property type="match status" value="1"/>
</dbReference>
<dbReference type="RefSeq" id="WP_307204539.1">
    <property type="nucleotide sequence ID" value="NZ_JAUSSU010000005.1"/>
</dbReference>
<accession>A0ABT9U3S5</accession>
<dbReference type="InterPro" id="IPR036291">
    <property type="entry name" value="NAD(P)-bd_dom_sf"/>
</dbReference>
<keyword evidence="3" id="KW-1185">Reference proteome</keyword>